<dbReference type="Pfam" id="PF01022">
    <property type="entry name" value="HTH_5"/>
    <property type="match status" value="1"/>
</dbReference>
<dbReference type="GO" id="GO:0003700">
    <property type="term" value="F:DNA-binding transcription factor activity"/>
    <property type="evidence" value="ECO:0007669"/>
    <property type="project" value="InterPro"/>
</dbReference>
<dbReference type="SUPFAM" id="SSF46785">
    <property type="entry name" value="Winged helix' DNA-binding domain"/>
    <property type="match status" value="1"/>
</dbReference>
<dbReference type="SMART" id="SM00418">
    <property type="entry name" value="HTH_ARSR"/>
    <property type="match status" value="1"/>
</dbReference>
<dbReference type="GO" id="GO:0003677">
    <property type="term" value="F:DNA binding"/>
    <property type="evidence" value="ECO:0007669"/>
    <property type="project" value="UniProtKB-KW"/>
</dbReference>
<dbReference type="Proteomes" id="UP000063699">
    <property type="component" value="Chromosome"/>
</dbReference>
<dbReference type="CDD" id="cd00090">
    <property type="entry name" value="HTH_ARSR"/>
    <property type="match status" value="1"/>
</dbReference>
<dbReference type="PANTHER" id="PTHR43132:SF6">
    <property type="entry name" value="HTH-TYPE TRANSCRIPTIONAL REPRESSOR CZRA"/>
    <property type="match status" value="1"/>
</dbReference>
<evidence type="ECO:0000256" key="3">
    <source>
        <dbReference type="ARBA" id="ARBA00023163"/>
    </source>
</evidence>
<dbReference type="InterPro" id="IPR011991">
    <property type="entry name" value="ArsR-like_HTH"/>
</dbReference>
<dbReference type="InterPro" id="IPR051011">
    <property type="entry name" value="Metal_resp_trans_reg"/>
</dbReference>
<evidence type="ECO:0000256" key="1">
    <source>
        <dbReference type="ARBA" id="ARBA00023015"/>
    </source>
</evidence>
<proteinExistence type="predicted"/>
<accession>A0A0N9HY74</accession>
<evidence type="ECO:0000259" key="4">
    <source>
        <dbReference type="PROSITE" id="PS50987"/>
    </source>
</evidence>
<dbReference type="InterPro" id="IPR036390">
    <property type="entry name" value="WH_DNA-bd_sf"/>
</dbReference>
<dbReference type="Pfam" id="PF19361">
    <property type="entry name" value="DUF5937"/>
    <property type="match status" value="1"/>
</dbReference>
<protein>
    <recommendedName>
        <fullName evidence="4">HTH arsR-type domain-containing protein</fullName>
    </recommendedName>
</protein>
<dbReference type="PROSITE" id="PS50987">
    <property type="entry name" value="HTH_ARSR_2"/>
    <property type="match status" value="1"/>
</dbReference>
<organism evidence="5 6">
    <name type="scientific">Kibdelosporangium phytohabitans</name>
    <dbReference type="NCBI Taxonomy" id="860235"/>
    <lineage>
        <taxon>Bacteria</taxon>
        <taxon>Bacillati</taxon>
        <taxon>Actinomycetota</taxon>
        <taxon>Actinomycetes</taxon>
        <taxon>Pseudonocardiales</taxon>
        <taxon>Pseudonocardiaceae</taxon>
        <taxon>Kibdelosporangium</taxon>
    </lineage>
</organism>
<keyword evidence="2" id="KW-0238">DNA-binding</keyword>
<reference evidence="5 6" key="1">
    <citation type="submission" date="2015-07" db="EMBL/GenBank/DDBJ databases">
        <title>Genome sequencing of Kibdelosporangium phytohabitans.</title>
        <authorList>
            <person name="Qin S."/>
            <person name="Xing K."/>
        </authorList>
    </citation>
    <scope>NUCLEOTIDE SEQUENCE [LARGE SCALE GENOMIC DNA]</scope>
    <source>
        <strain evidence="5 6">KLBMP1111</strain>
    </source>
</reference>
<evidence type="ECO:0000313" key="5">
    <source>
        <dbReference type="EMBL" id="ALG10424.1"/>
    </source>
</evidence>
<dbReference type="KEGG" id="kphy:AOZ06_29175"/>
<dbReference type="AlphaFoldDB" id="A0A0N9HY74"/>
<sequence>MWRIETQPEDLARTRFAVSPLFELIGLLRVLNGMGSRLPAAWAARLRPEFRRLRAEHSLDLVLALQSRREGASFLSPPPTGLAQTIEQDLDAVRATPLPVARPVIEKLLAGARSVPVPVLDVLRGPSPVLRVADALHAAWRGLLAADWPQLRAICERDVLHRAGDLSRSGWDGALEGLHPTVRWRNGAIEVRRRGSTQSASTTTLDGTGLLLVPSVFVWPGVAMHDEDPWPRALIYPARGISALWSPDSHAAPGALEALLGASRARILLALVEPASTTQLAHSMGLAVGAVGDHLATLRNAGLADRARVGRSVHYRRTPLGDALAAR</sequence>
<keyword evidence="3" id="KW-0804">Transcription</keyword>
<dbReference type="InterPro" id="IPR045981">
    <property type="entry name" value="DUF5937"/>
</dbReference>
<dbReference type="InterPro" id="IPR036388">
    <property type="entry name" value="WH-like_DNA-bd_sf"/>
</dbReference>
<evidence type="ECO:0000313" key="6">
    <source>
        <dbReference type="Proteomes" id="UP000063699"/>
    </source>
</evidence>
<dbReference type="EMBL" id="CP012752">
    <property type="protein sequence ID" value="ALG10424.1"/>
    <property type="molecule type" value="Genomic_DNA"/>
</dbReference>
<keyword evidence="6" id="KW-1185">Reference proteome</keyword>
<dbReference type="InterPro" id="IPR001845">
    <property type="entry name" value="HTH_ArsR_DNA-bd_dom"/>
</dbReference>
<keyword evidence="1" id="KW-0805">Transcription regulation</keyword>
<dbReference type="RefSeq" id="WP_054292327.1">
    <property type="nucleotide sequence ID" value="NZ_CP012752.1"/>
</dbReference>
<feature type="domain" description="HTH arsR-type" evidence="4">
    <location>
        <begin position="244"/>
        <end position="327"/>
    </location>
</feature>
<dbReference type="STRING" id="860235.AOZ06_29175"/>
<name>A0A0N9HY74_9PSEU</name>
<dbReference type="Gene3D" id="1.10.10.10">
    <property type="entry name" value="Winged helix-like DNA-binding domain superfamily/Winged helix DNA-binding domain"/>
    <property type="match status" value="1"/>
</dbReference>
<gene>
    <name evidence="5" type="ORF">AOZ06_29175</name>
</gene>
<evidence type="ECO:0000256" key="2">
    <source>
        <dbReference type="ARBA" id="ARBA00023125"/>
    </source>
</evidence>
<dbReference type="PANTHER" id="PTHR43132">
    <property type="entry name" value="ARSENICAL RESISTANCE OPERON REPRESSOR ARSR-RELATED"/>
    <property type="match status" value="1"/>
</dbReference>